<organism evidence="1 2">
    <name type="scientific">Deinococcus arboris</name>
    <dbReference type="NCBI Taxonomy" id="2682977"/>
    <lineage>
        <taxon>Bacteria</taxon>
        <taxon>Thermotogati</taxon>
        <taxon>Deinococcota</taxon>
        <taxon>Deinococci</taxon>
        <taxon>Deinococcales</taxon>
        <taxon>Deinococcaceae</taxon>
        <taxon>Deinococcus</taxon>
    </lineage>
</organism>
<name>A0A7C9M3Z0_9DEIO</name>
<keyword evidence="2" id="KW-1185">Reference proteome</keyword>
<proteinExistence type="predicted"/>
<gene>
    <name evidence="1" type="ORF">GO986_17845</name>
</gene>
<protein>
    <submittedName>
        <fullName evidence="1">Uncharacterized protein</fullName>
    </submittedName>
</protein>
<comment type="caution">
    <text evidence="1">The sequence shown here is derived from an EMBL/GenBank/DDBJ whole genome shotgun (WGS) entry which is preliminary data.</text>
</comment>
<evidence type="ECO:0000313" key="2">
    <source>
        <dbReference type="Proteomes" id="UP000483286"/>
    </source>
</evidence>
<evidence type="ECO:0000313" key="1">
    <source>
        <dbReference type="EMBL" id="MVN88602.1"/>
    </source>
</evidence>
<dbReference type="EMBL" id="WQLB01000031">
    <property type="protein sequence ID" value="MVN88602.1"/>
    <property type="molecule type" value="Genomic_DNA"/>
</dbReference>
<dbReference type="Proteomes" id="UP000483286">
    <property type="component" value="Unassembled WGS sequence"/>
</dbReference>
<dbReference type="RefSeq" id="WP_157460662.1">
    <property type="nucleotide sequence ID" value="NZ_WQLB01000031.1"/>
</dbReference>
<accession>A0A7C9M3Z0</accession>
<sequence>MSRPQDQAVRSVTLPEPLLLRLIGHTQQRGEVGTAHCDAEEGFAFCRTTTAAQLRAQADALEAQAAAYLDELTSTPPTRGGPWHPLKQLHGVLRQEATVLRERAAWTAELERCRAEAGAGA</sequence>
<reference evidence="1 2" key="1">
    <citation type="submission" date="2019-12" db="EMBL/GenBank/DDBJ databases">
        <title>Deinococcus sp. HMF7620 Genome sequencing and assembly.</title>
        <authorList>
            <person name="Kang H."/>
            <person name="Kim H."/>
            <person name="Joh K."/>
        </authorList>
    </citation>
    <scope>NUCLEOTIDE SEQUENCE [LARGE SCALE GENOMIC DNA]</scope>
    <source>
        <strain evidence="1 2">HMF7620</strain>
    </source>
</reference>
<dbReference type="AlphaFoldDB" id="A0A7C9M3Z0"/>